<evidence type="ECO:0000256" key="13">
    <source>
        <dbReference type="ARBA" id="ARBA00024342"/>
    </source>
</evidence>
<evidence type="ECO:0000259" key="18">
    <source>
        <dbReference type="Pfam" id="PF00306"/>
    </source>
</evidence>
<protein>
    <recommendedName>
        <fullName evidence="15">ATP synthase subunit alpha</fullName>
        <ecNumber evidence="15">7.1.2.2</ecNumber>
    </recommendedName>
    <alternativeName>
        <fullName evidence="15">ATP synthase F1 sector subunit alpha</fullName>
    </alternativeName>
    <alternativeName>
        <fullName evidence="15">F-ATPase subunit alpha</fullName>
    </alternativeName>
</protein>
<dbReference type="InterPro" id="IPR017710">
    <property type="entry name" value="Alt_ATP_synth_F1_asu"/>
</dbReference>
<feature type="site" description="Required for activity" evidence="15">
    <location>
        <position position="367"/>
    </location>
</feature>
<organism evidence="20 21">
    <name type="scientific">Pseudolysobacter antarcticus</name>
    <dbReference type="NCBI Taxonomy" id="2511995"/>
    <lineage>
        <taxon>Bacteria</taxon>
        <taxon>Pseudomonadati</taxon>
        <taxon>Pseudomonadota</taxon>
        <taxon>Gammaproteobacteria</taxon>
        <taxon>Lysobacterales</taxon>
        <taxon>Rhodanobacteraceae</taxon>
        <taxon>Pseudolysobacter</taxon>
    </lineage>
</organism>
<dbReference type="CDD" id="cd18113">
    <property type="entry name" value="ATP-synt_F1_alpha_C"/>
    <property type="match status" value="1"/>
</dbReference>
<dbReference type="InterPro" id="IPR004100">
    <property type="entry name" value="ATPase_F1/V1/A1_a/bsu_N"/>
</dbReference>
<evidence type="ECO:0000256" key="5">
    <source>
        <dbReference type="ARBA" id="ARBA00022741"/>
    </source>
</evidence>
<dbReference type="Gene3D" id="1.20.150.20">
    <property type="entry name" value="ATP synthase alpha/beta chain, C-terminal domain"/>
    <property type="match status" value="1"/>
</dbReference>
<keyword evidence="4 15" id="KW-1003">Cell membrane</keyword>
<evidence type="ECO:0000256" key="12">
    <source>
        <dbReference type="ARBA" id="ARBA00023310"/>
    </source>
</evidence>
<dbReference type="InterPro" id="IPR000194">
    <property type="entry name" value="ATPase_F1/V1/A1_a/bsu_nucl-bd"/>
</dbReference>
<keyword evidence="8 15" id="KW-1278">Translocase</keyword>
<dbReference type="AlphaFoldDB" id="A0A411HL66"/>
<evidence type="ECO:0000256" key="10">
    <source>
        <dbReference type="ARBA" id="ARBA00023136"/>
    </source>
</evidence>
<reference evidence="20 21" key="1">
    <citation type="submission" date="2019-01" db="EMBL/GenBank/DDBJ databases">
        <title>Pseudolysobacter antarctica gen. nov., sp. nov., isolated from Fildes Peninsula, Antarctica.</title>
        <authorList>
            <person name="Wei Z."/>
            <person name="Peng F."/>
        </authorList>
    </citation>
    <scope>NUCLEOTIDE SEQUENCE [LARGE SCALE GENOMIC DNA]</scope>
    <source>
        <strain evidence="20 21">AQ6-296</strain>
    </source>
</reference>
<dbReference type="Proteomes" id="UP000291562">
    <property type="component" value="Chromosome"/>
</dbReference>
<dbReference type="GO" id="GO:0005886">
    <property type="term" value="C:plasma membrane"/>
    <property type="evidence" value="ECO:0007669"/>
    <property type="project" value="UniProtKB-SubCell"/>
</dbReference>
<dbReference type="Pfam" id="PF02874">
    <property type="entry name" value="ATP-synt_ab_N"/>
    <property type="match status" value="1"/>
</dbReference>
<evidence type="ECO:0000256" key="4">
    <source>
        <dbReference type="ARBA" id="ARBA00022475"/>
    </source>
</evidence>
<evidence type="ECO:0000256" key="2">
    <source>
        <dbReference type="ARBA" id="ARBA00004370"/>
    </source>
</evidence>
<evidence type="ECO:0000256" key="9">
    <source>
        <dbReference type="ARBA" id="ARBA00023065"/>
    </source>
</evidence>
<dbReference type="NCBIfam" id="TIGR03324">
    <property type="entry name" value="alt_F1F0_F1_al"/>
    <property type="match status" value="1"/>
</dbReference>
<dbReference type="NCBIfam" id="NF009884">
    <property type="entry name" value="PRK13343.1"/>
    <property type="match status" value="1"/>
</dbReference>
<dbReference type="GO" id="GO:0046933">
    <property type="term" value="F:proton-transporting ATP synthase activity, rotational mechanism"/>
    <property type="evidence" value="ECO:0007669"/>
    <property type="project" value="UniProtKB-UniRule"/>
</dbReference>
<sequence>MPAQSFQQVIDATFSAISQGLENFKPQLLPREVGTITHVATGVAKVSGLPGVGYDELVSFPGGVLGIAFNVDEDEVGVVLLGDYANLHAGDEVQRTHRVMDVAVGEGLLGRVIDPLGKALDGKGVVVSSERLPIERPAPAIMDRALVTVPLQTGLTVIDALIPIGRGQRELILGDRQTGKTAIALDTIVNQREENVVCIYCAIGQRASAVAKAVAGLREKGAMDYTVVVVAEGNDAPGLVYITPYAATSIAEYFMAAGRDVLIVYDDLTQHARAYREISLLLRRPPGREAFPGDIFYIHSRMLERSTHLRKDLGGGSLTALPIIETEAEDISAYIPTNLISITDGQIYLSPSLFELGVLPAIDVGKSVSRVGGKAQRATYRAVAGDLKLAYAQFSELEKFSRFGARLDDDTRRTIEHGRRIRACLKQPEFAPVSVPAQIAILLALTARLFDDVPLDKMTDAGNAVRQAASNIPADVRARFGGTEKLSDDDRKAIVEIAREALLPFGPKPAADAKAGSNDKSNSADKPASKHDIKPKPADKPKPELSTQDQSKAAVKEKT</sequence>
<dbReference type="CDD" id="cd01132">
    <property type="entry name" value="F1-ATPase_alpha_CD"/>
    <property type="match status" value="1"/>
</dbReference>
<dbReference type="PANTHER" id="PTHR48082:SF2">
    <property type="entry name" value="ATP SYNTHASE SUBUNIT ALPHA, MITOCHONDRIAL"/>
    <property type="match status" value="1"/>
</dbReference>
<dbReference type="SUPFAM" id="SSF52540">
    <property type="entry name" value="P-loop containing nucleoside triphosphate hydrolases"/>
    <property type="match status" value="1"/>
</dbReference>
<dbReference type="PROSITE" id="PS00152">
    <property type="entry name" value="ATPASE_ALPHA_BETA"/>
    <property type="match status" value="1"/>
</dbReference>
<dbReference type="FunFam" id="3.40.50.300:FF:000002">
    <property type="entry name" value="ATP synthase subunit alpha"/>
    <property type="match status" value="1"/>
</dbReference>
<keyword evidence="3 15" id="KW-0813">Transport</keyword>
<evidence type="ECO:0000256" key="6">
    <source>
        <dbReference type="ARBA" id="ARBA00022781"/>
    </source>
</evidence>
<keyword evidence="11 15" id="KW-0139">CF(1)</keyword>
<dbReference type="GO" id="GO:0045259">
    <property type="term" value="C:proton-transporting ATP synthase complex"/>
    <property type="evidence" value="ECO:0007669"/>
    <property type="project" value="UniProtKB-KW"/>
</dbReference>
<evidence type="ECO:0000313" key="20">
    <source>
        <dbReference type="EMBL" id="QBB71154.1"/>
    </source>
</evidence>
<gene>
    <name evidence="15" type="primary">atpA</name>
    <name evidence="20" type="ORF">ELE36_12780</name>
</gene>
<feature type="region of interest" description="Disordered" evidence="16">
    <location>
        <begin position="505"/>
        <end position="559"/>
    </location>
</feature>
<keyword evidence="10 15" id="KW-0472">Membrane</keyword>
<dbReference type="Pfam" id="PF00306">
    <property type="entry name" value="ATP-synt_ab_C"/>
    <property type="match status" value="1"/>
</dbReference>
<keyword evidence="6 15" id="KW-0375">Hydrogen ion transport</keyword>
<dbReference type="InterPro" id="IPR023366">
    <property type="entry name" value="ATP_synth_asu-like_sf"/>
</dbReference>
<dbReference type="GO" id="GO:0043531">
    <property type="term" value="F:ADP binding"/>
    <property type="evidence" value="ECO:0007669"/>
    <property type="project" value="TreeGrafter"/>
</dbReference>
<feature type="compositionally biased region" description="Basic and acidic residues" evidence="16">
    <location>
        <begin position="527"/>
        <end position="543"/>
    </location>
</feature>
<dbReference type="InterPro" id="IPR020003">
    <property type="entry name" value="ATPase_a/bsu_AS"/>
</dbReference>
<evidence type="ECO:0000313" key="21">
    <source>
        <dbReference type="Proteomes" id="UP000291562"/>
    </source>
</evidence>
<evidence type="ECO:0000259" key="17">
    <source>
        <dbReference type="Pfam" id="PF00006"/>
    </source>
</evidence>
<feature type="domain" description="ATPase F1/V1/A1 complex alpha/beta subunit nucleotide-binding" evidence="17">
    <location>
        <begin position="154"/>
        <end position="369"/>
    </location>
</feature>
<comment type="function">
    <text evidence="1 15">Produces ATP from ADP in the presence of a proton gradient across the membrane. The alpha chain is a regulatory subunit.</text>
</comment>
<feature type="domain" description="ATP synthase alpha subunit C-terminal" evidence="18">
    <location>
        <begin position="376"/>
        <end position="500"/>
    </location>
</feature>
<proteinExistence type="inferred from homology"/>
<evidence type="ECO:0000256" key="14">
    <source>
        <dbReference type="ARBA" id="ARBA00026013"/>
    </source>
</evidence>
<evidence type="ECO:0000256" key="16">
    <source>
        <dbReference type="SAM" id="MobiDB-lite"/>
    </source>
</evidence>
<dbReference type="InterPro" id="IPR038376">
    <property type="entry name" value="ATP_synth_asu_C_sf"/>
</dbReference>
<dbReference type="RefSeq" id="WP_129833882.1">
    <property type="nucleotide sequence ID" value="NZ_CP035704.1"/>
</dbReference>
<dbReference type="InterPro" id="IPR033732">
    <property type="entry name" value="ATP_synth_F1_a_nt-bd_dom"/>
</dbReference>
<dbReference type="HAMAP" id="MF_01346">
    <property type="entry name" value="ATP_synth_alpha_bact"/>
    <property type="match status" value="1"/>
</dbReference>
<comment type="subcellular location">
    <subcellularLocation>
        <location evidence="15">Cell membrane</location>
        <topology evidence="15">Peripheral membrane protein</topology>
    </subcellularLocation>
    <subcellularLocation>
        <location evidence="2">Membrane</location>
    </subcellularLocation>
</comment>
<dbReference type="OrthoDB" id="9803053at2"/>
<evidence type="ECO:0000259" key="19">
    <source>
        <dbReference type="Pfam" id="PF02874"/>
    </source>
</evidence>
<comment type="similarity">
    <text evidence="13">Belongs to the ATPase alpha/beta chains family. T3SS ATPase subfamily.</text>
</comment>
<dbReference type="EMBL" id="CP035704">
    <property type="protein sequence ID" value="QBB71154.1"/>
    <property type="molecule type" value="Genomic_DNA"/>
</dbReference>
<keyword evidence="12 15" id="KW-0066">ATP synthesis</keyword>
<comment type="subunit">
    <text evidence="14">F-type ATPases have 2 components, CF(1) - the catalytic core - and CF(0) - the membrane proton channel. CF(1) has five subunits: alpha(3), beta(3), gamma(1), delta(1), epsilon(1). CF(0) has four main subunits: a(1), b(1), b'(1) and c(9-12).</text>
</comment>
<evidence type="ECO:0000256" key="11">
    <source>
        <dbReference type="ARBA" id="ARBA00023196"/>
    </source>
</evidence>
<dbReference type="NCBIfam" id="TIGR00962">
    <property type="entry name" value="atpA"/>
    <property type="match status" value="1"/>
</dbReference>
<feature type="domain" description="ATPase F1/V1/A1 complex alpha/beta subunit N-terminal" evidence="19">
    <location>
        <begin position="31"/>
        <end position="96"/>
    </location>
</feature>
<keyword evidence="9 15" id="KW-0406">Ion transport</keyword>
<dbReference type="Pfam" id="PF00006">
    <property type="entry name" value="ATP-synt_ab"/>
    <property type="match status" value="1"/>
</dbReference>
<dbReference type="InterPro" id="IPR000793">
    <property type="entry name" value="ATP_synth_asu_C"/>
</dbReference>
<dbReference type="GO" id="GO:0005524">
    <property type="term" value="F:ATP binding"/>
    <property type="evidence" value="ECO:0007669"/>
    <property type="project" value="UniProtKB-UniRule"/>
</dbReference>
<comment type="catalytic activity">
    <reaction evidence="15">
        <text>ATP + H2O + 4 H(+)(in) = ADP + phosphate + 5 H(+)(out)</text>
        <dbReference type="Rhea" id="RHEA:57720"/>
        <dbReference type="ChEBI" id="CHEBI:15377"/>
        <dbReference type="ChEBI" id="CHEBI:15378"/>
        <dbReference type="ChEBI" id="CHEBI:30616"/>
        <dbReference type="ChEBI" id="CHEBI:43474"/>
        <dbReference type="ChEBI" id="CHEBI:456216"/>
        <dbReference type="EC" id="7.1.2.2"/>
    </reaction>
</comment>
<dbReference type="InterPro" id="IPR027417">
    <property type="entry name" value="P-loop_NTPase"/>
</dbReference>
<accession>A0A411HL66</accession>
<dbReference type="KEGG" id="xbc:ELE36_12780"/>
<dbReference type="SUPFAM" id="SSF50615">
    <property type="entry name" value="N-terminal domain of alpha and beta subunits of F1 ATP synthase"/>
    <property type="match status" value="1"/>
</dbReference>
<keyword evidence="5 15" id="KW-0547">Nucleotide-binding</keyword>
<dbReference type="Gene3D" id="3.40.50.300">
    <property type="entry name" value="P-loop containing nucleotide triphosphate hydrolases"/>
    <property type="match status" value="1"/>
</dbReference>
<evidence type="ECO:0000256" key="3">
    <source>
        <dbReference type="ARBA" id="ARBA00022448"/>
    </source>
</evidence>
<keyword evidence="21" id="KW-1185">Reference proteome</keyword>
<keyword evidence="7 15" id="KW-0067">ATP-binding</keyword>
<evidence type="ECO:0000256" key="15">
    <source>
        <dbReference type="HAMAP-Rule" id="MF_01346"/>
    </source>
</evidence>
<name>A0A411HL66_9GAMM</name>
<dbReference type="EC" id="7.1.2.2" evidence="15"/>
<dbReference type="SUPFAM" id="SSF47917">
    <property type="entry name" value="C-terminal domain of alpha and beta subunits of F1 ATP synthase"/>
    <property type="match status" value="1"/>
</dbReference>
<dbReference type="InterPro" id="IPR005294">
    <property type="entry name" value="ATP_synth_F1_asu"/>
</dbReference>
<evidence type="ECO:0000256" key="1">
    <source>
        <dbReference type="ARBA" id="ARBA00003784"/>
    </source>
</evidence>
<evidence type="ECO:0000256" key="8">
    <source>
        <dbReference type="ARBA" id="ARBA00022967"/>
    </source>
</evidence>
<feature type="binding site" evidence="15">
    <location>
        <begin position="174"/>
        <end position="181"/>
    </location>
    <ligand>
        <name>ATP</name>
        <dbReference type="ChEBI" id="CHEBI:30616"/>
    </ligand>
</feature>
<dbReference type="Gene3D" id="2.40.30.20">
    <property type="match status" value="1"/>
</dbReference>
<evidence type="ECO:0000256" key="7">
    <source>
        <dbReference type="ARBA" id="ARBA00022840"/>
    </source>
</evidence>
<dbReference type="InterPro" id="IPR036121">
    <property type="entry name" value="ATPase_F1/V1/A1_a/bsu_N_sf"/>
</dbReference>
<dbReference type="PANTHER" id="PTHR48082">
    <property type="entry name" value="ATP SYNTHASE SUBUNIT ALPHA, MITOCHONDRIAL"/>
    <property type="match status" value="1"/>
</dbReference>
<dbReference type="CDD" id="cd18116">
    <property type="entry name" value="ATP-synt_F1_alpha_N"/>
    <property type="match status" value="1"/>
</dbReference>